<organism evidence="3 4">
    <name type="scientific">Actinophytocola xanthii</name>
    <dbReference type="NCBI Taxonomy" id="1912961"/>
    <lineage>
        <taxon>Bacteria</taxon>
        <taxon>Bacillati</taxon>
        <taxon>Actinomycetota</taxon>
        <taxon>Actinomycetes</taxon>
        <taxon>Pseudonocardiales</taxon>
        <taxon>Pseudonocardiaceae</taxon>
    </lineage>
</organism>
<keyword evidence="2" id="KW-1133">Transmembrane helix</keyword>
<accession>A0A1Q8CVC9</accession>
<evidence type="ECO:0000256" key="2">
    <source>
        <dbReference type="SAM" id="Phobius"/>
    </source>
</evidence>
<evidence type="ECO:0000313" key="3">
    <source>
        <dbReference type="EMBL" id="OLF18294.1"/>
    </source>
</evidence>
<feature type="region of interest" description="Disordered" evidence="1">
    <location>
        <begin position="88"/>
        <end position="117"/>
    </location>
</feature>
<dbReference type="STRING" id="1912961.BU204_06980"/>
<dbReference type="AlphaFoldDB" id="A0A1Q8CVC9"/>
<feature type="transmembrane region" description="Helical" evidence="2">
    <location>
        <begin position="131"/>
        <end position="153"/>
    </location>
</feature>
<proteinExistence type="predicted"/>
<evidence type="ECO:0008006" key="5">
    <source>
        <dbReference type="Google" id="ProtNLM"/>
    </source>
</evidence>
<keyword evidence="2" id="KW-0812">Transmembrane</keyword>
<sequence length="277" mass="27788">MTESVTGAHGPPWSVDLLADLHAGVLDAETAARLWPRVNADPEARAVLEALDSVKVGLGQLAHAPVEPMPAHVAARLDAALAAEARSRFGPPGSAAPPRPSAPPRSTEPPAGPSLAPVTDLAAARRRRNRMAAWGAGLLTAAAAAAAIAFIAIPGTSTDGAPVAGKGATEATEPPDGAEPPLALSGDDLNPAIGQLTGEKDYGQLENEQGLKACLDGNDIPSGDTIGVHPVTLDGQEGIAALLGAGTEPGKFRVVVVEPTCTGGNPDEIMADAIVGN</sequence>
<feature type="region of interest" description="Disordered" evidence="1">
    <location>
        <begin position="160"/>
        <end position="185"/>
    </location>
</feature>
<dbReference type="EMBL" id="MSIE01000008">
    <property type="protein sequence ID" value="OLF18294.1"/>
    <property type="molecule type" value="Genomic_DNA"/>
</dbReference>
<keyword evidence="2" id="KW-0472">Membrane</keyword>
<dbReference type="Proteomes" id="UP000185596">
    <property type="component" value="Unassembled WGS sequence"/>
</dbReference>
<evidence type="ECO:0000313" key="4">
    <source>
        <dbReference type="Proteomes" id="UP000185596"/>
    </source>
</evidence>
<protein>
    <recommendedName>
        <fullName evidence="5">Anti-sigma factor</fullName>
    </recommendedName>
</protein>
<comment type="caution">
    <text evidence="3">The sequence shown here is derived from an EMBL/GenBank/DDBJ whole genome shotgun (WGS) entry which is preliminary data.</text>
</comment>
<dbReference type="OrthoDB" id="4566632at2"/>
<evidence type="ECO:0000256" key="1">
    <source>
        <dbReference type="SAM" id="MobiDB-lite"/>
    </source>
</evidence>
<feature type="compositionally biased region" description="Pro residues" evidence="1">
    <location>
        <begin position="94"/>
        <end position="112"/>
    </location>
</feature>
<reference evidence="3 4" key="1">
    <citation type="submission" date="2016-12" db="EMBL/GenBank/DDBJ databases">
        <title>The draft genome sequence of Actinophytocola sp. 11-183.</title>
        <authorList>
            <person name="Wang W."/>
            <person name="Yuan L."/>
        </authorList>
    </citation>
    <scope>NUCLEOTIDE SEQUENCE [LARGE SCALE GENOMIC DNA]</scope>
    <source>
        <strain evidence="3 4">11-183</strain>
    </source>
</reference>
<dbReference type="RefSeq" id="WP_075124728.1">
    <property type="nucleotide sequence ID" value="NZ_MSIE01000008.1"/>
</dbReference>
<keyword evidence="4" id="KW-1185">Reference proteome</keyword>
<name>A0A1Q8CVC9_9PSEU</name>
<gene>
    <name evidence="3" type="ORF">BU204_06980</name>
</gene>